<evidence type="ECO:0000313" key="3">
    <source>
        <dbReference type="EMBL" id="GMI37302.1"/>
    </source>
</evidence>
<dbReference type="Proteomes" id="UP001165060">
    <property type="component" value="Unassembled WGS sequence"/>
</dbReference>
<organism evidence="3 4">
    <name type="scientific">Tetraparma gracilis</name>
    <dbReference type="NCBI Taxonomy" id="2962635"/>
    <lineage>
        <taxon>Eukaryota</taxon>
        <taxon>Sar</taxon>
        <taxon>Stramenopiles</taxon>
        <taxon>Ochrophyta</taxon>
        <taxon>Bolidophyceae</taxon>
        <taxon>Parmales</taxon>
        <taxon>Triparmaceae</taxon>
        <taxon>Tetraparma</taxon>
    </lineage>
</organism>
<dbReference type="SUPFAM" id="SSF55729">
    <property type="entry name" value="Acyl-CoA N-acyltransferases (Nat)"/>
    <property type="match status" value="1"/>
</dbReference>
<dbReference type="EMBL" id="BRYB01004813">
    <property type="protein sequence ID" value="GMI37302.1"/>
    <property type="molecule type" value="Genomic_DNA"/>
</dbReference>
<proteinExistence type="predicted"/>
<dbReference type="InterPro" id="IPR000182">
    <property type="entry name" value="GNAT_dom"/>
</dbReference>
<protein>
    <recommendedName>
        <fullName evidence="2">N-acetyltransferase domain-containing protein</fullName>
    </recommendedName>
</protein>
<feature type="region of interest" description="Disordered" evidence="1">
    <location>
        <begin position="1"/>
        <end position="28"/>
    </location>
</feature>
<dbReference type="PROSITE" id="PS51186">
    <property type="entry name" value="GNAT"/>
    <property type="match status" value="1"/>
</dbReference>
<gene>
    <name evidence="3" type="ORF">TeGR_g13595</name>
</gene>
<dbReference type="Gene3D" id="3.40.630.30">
    <property type="match status" value="1"/>
</dbReference>
<sequence length="271" mass="28308">MAVRYLPPLPSNDDPSVPSLVPPPAPPSVGLPAWAVAQNSEARAFNSQLEKRQAAREKKAGGGRMGYGLAGGGGGGKEAGGGPLKLDKLDLRFADGEDAEDIHALVAAAYGAERLPLPEVTRNLEGGRSGHRWLLVETGADGLLVGACRLRMEPMDEWEGGAGEGADERRRKAVVDVFAVLAGAQGRGGGGFLLKKAESVARGGGCLMMEIGVGHWQERVQAWAGKRGYEERGGEGGDNLEGLVGDLLTALKTDEGRAKFKELAKDDAGSF</sequence>
<feature type="domain" description="N-acetyltransferase" evidence="2">
    <location>
        <begin position="89"/>
        <end position="255"/>
    </location>
</feature>
<keyword evidence="4" id="KW-1185">Reference proteome</keyword>
<accession>A0ABQ6N0Y5</accession>
<comment type="caution">
    <text evidence="3">The sequence shown here is derived from an EMBL/GenBank/DDBJ whole genome shotgun (WGS) entry which is preliminary data.</text>
</comment>
<dbReference type="InterPro" id="IPR016181">
    <property type="entry name" value="Acyl_CoA_acyltransferase"/>
</dbReference>
<evidence type="ECO:0000313" key="4">
    <source>
        <dbReference type="Proteomes" id="UP001165060"/>
    </source>
</evidence>
<reference evidence="3 4" key="1">
    <citation type="journal article" date="2023" name="Commun. Biol.">
        <title>Genome analysis of Parmales, the sister group of diatoms, reveals the evolutionary specialization of diatoms from phago-mixotrophs to photoautotrophs.</title>
        <authorList>
            <person name="Ban H."/>
            <person name="Sato S."/>
            <person name="Yoshikawa S."/>
            <person name="Yamada K."/>
            <person name="Nakamura Y."/>
            <person name="Ichinomiya M."/>
            <person name="Sato N."/>
            <person name="Blanc-Mathieu R."/>
            <person name="Endo H."/>
            <person name="Kuwata A."/>
            <person name="Ogata H."/>
        </authorList>
    </citation>
    <scope>NUCLEOTIDE SEQUENCE [LARGE SCALE GENOMIC DNA]</scope>
</reference>
<dbReference type="Pfam" id="PF00583">
    <property type="entry name" value="Acetyltransf_1"/>
    <property type="match status" value="1"/>
</dbReference>
<evidence type="ECO:0000259" key="2">
    <source>
        <dbReference type="PROSITE" id="PS51186"/>
    </source>
</evidence>
<evidence type="ECO:0000256" key="1">
    <source>
        <dbReference type="SAM" id="MobiDB-lite"/>
    </source>
</evidence>
<name>A0ABQ6N0Y5_9STRA</name>